<gene>
    <name evidence="1" type="ORF">GGD41_007365</name>
</gene>
<accession>A0A7Z0B584</accession>
<name>A0A7Z0B584_9BURK</name>
<protein>
    <submittedName>
        <fullName evidence="1">Uncharacterized protein</fullName>
    </submittedName>
</protein>
<dbReference type="Pfam" id="PF26636">
    <property type="entry name" value="DUF8209"/>
    <property type="match status" value="1"/>
</dbReference>
<dbReference type="AlphaFoldDB" id="A0A7Z0B584"/>
<organism evidence="1 2">
    <name type="scientific">Paraburkholderia bryophila</name>
    <dbReference type="NCBI Taxonomy" id="420952"/>
    <lineage>
        <taxon>Bacteria</taxon>
        <taxon>Pseudomonadati</taxon>
        <taxon>Pseudomonadota</taxon>
        <taxon>Betaproteobacteria</taxon>
        <taxon>Burkholderiales</taxon>
        <taxon>Burkholderiaceae</taxon>
        <taxon>Paraburkholderia</taxon>
    </lineage>
</organism>
<proteinExistence type="predicted"/>
<sequence>MVMACIRISRRLSVFIGRTIPGVGWVLLARDAFIIATNTVFKYHRMVKAEDKVL</sequence>
<dbReference type="InterPro" id="IPR058522">
    <property type="entry name" value="DUF8209"/>
</dbReference>
<comment type="caution">
    <text evidence="1">The sequence shown here is derived from an EMBL/GenBank/DDBJ whole genome shotgun (WGS) entry which is preliminary data.</text>
</comment>
<reference evidence="1 2" key="1">
    <citation type="submission" date="2020-07" db="EMBL/GenBank/DDBJ databases">
        <title>Exploring microbial biodiversity for novel pathways involved in the catabolism of aromatic compounds derived from lignin.</title>
        <authorList>
            <person name="Elkins J."/>
        </authorList>
    </citation>
    <scope>NUCLEOTIDE SEQUENCE [LARGE SCALE GENOMIC DNA]</scope>
    <source>
        <strain evidence="1 2">H2C3B</strain>
    </source>
</reference>
<evidence type="ECO:0000313" key="1">
    <source>
        <dbReference type="EMBL" id="NYH20137.1"/>
    </source>
</evidence>
<evidence type="ECO:0000313" key="2">
    <source>
        <dbReference type="Proteomes" id="UP000572540"/>
    </source>
</evidence>
<dbReference type="EMBL" id="JACCAU010000001">
    <property type="protein sequence ID" value="NYH20137.1"/>
    <property type="molecule type" value="Genomic_DNA"/>
</dbReference>
<dbReference type="Proteomes" id="UP000572540">
    <property type="component" value="Unassembled WGS sequence"/>
</dbReference>